<dbReference type="AlphaFoldDB" id="A0A1I4QP14"/>
<proteinExistence type="inferred from homology"/>
<keyword evidence="9" id="KW-0966">Cell projection</keyword>
<keyword evidence="9" id="KW-0282">Flagellum</keyword>
<organism evidence="9 10">
    <name type="scientific">Ectothiorhodospira mobilis</name>
    <dbReference type="NCBI Taxonomy" id="195064"/>
    <lineage>
        <taxon>Bacteria</taxon>
        <taxon>Pseudomonadati</taxon>
        <taxon>Pseudomonadota</taxon>
        <taxon>Gammaproteobacteria</taxon>
        <taxon>Chromatiales</taxon>
        <taxon>Ectothiorhodospiraceae</taxon>
        <taxon>Ectothiorhodospira</taxon>
    </lineage>
</organism>
<dbReference type="GO" id="GO:0044780">
    <property type="term" value="P:bacterial-type flagellum assembly"/>
    <property type="evidence" value="ECO:0007669"/>
    <property type="project" value="InterPro"/>
</dbReference>
<evidence type="ECO:0000313" key="9">
    <source>
        <dbReference type="EMBL" id="SFM41456.1"/>
    </source>
</evidence>
<dbReference type="OrthoDB" id="1669037at2"/>
<comment type="subcellular location">
    <subcellularLocation>
        <location evidence="1 7">Periplasm</location>
    </subcellularLocation>
</comment>
<dbReference type="InterPro" id="IPR017585">
    <property type="entry name" value="SAF_FlgA"/>
</dbReference>
<keyword evidence="9" id="KW-0969">Cilium</keyword>
<dbReference type="PANTHER" id="PTHR36307">
    <property type="entry name" value="FLAGELLA BASAL BODY P-RING FORMATION PROTEIN FLGA"/>
    <property type="match status" value="1"/>
</dbReference>
<dbReference type="InterPro" id="IPR041231">
    <property type="entry name" value="FlgA_N"/>
</dbReference>
<dbReference type="InterPro" id="IPR013974">
    <property type="entry name" value="SAF"/>
</dbReference>
<keyword evidence="7" id="KW-1005">Bacterial flagellum biogenesis</keyword>
<evidence type="ECO:0000256" key="1">
    <source>
        <dbReference type="ARBA" id="ARBA00004418"/>
    </source>
</evidence>
<dbReference type="SMART" id="SM00858">
    <property type="entry name" value="SAF"/>
    <property type="match status" value="1"/>
</dbReference>
<dbReference type="RefSeq" id="WP_090484150.1">
    <property type="nucleotide sequence ID" value="NZ_FOUO01000005.1"/>
</dbReference>
<dbReference type="InterPro" id="IPR039246">
    <property type="entry name" value="Flagellar_FlgA"/>
</dbReference>
<dbReference type="Gene3D" id="3.90.1210.10">
    <property type="entry name" value="Antifreeze-like/N-acetylneuraminic acid synthase C-terminal domain"/>
    <property type="match status" value="1"/>
</dbReference>
<feature type="signal peptide" evidence="7">
    <location>
        <begin position="1"/>
        <end position="28"/>
    </location>
</feature>
<evidence type="ECO:0000256" key="5">
    <source>
        <dbReference type="ARBA" id="ARBA00022764"/>
    </source>
</evidence>
<dbReference type="Pfam" id="PF17656">
    <property type="entry name" value="ChapFlgA_N"/>
    <property type="match status" value="1"/>
</dbReference>
<dbReference type="NCBIfam" id="TIGR03170">
    <property type="entry name" value="flgA_cterm"/>
    <property type="match status" value="1"/>
</dbReference>
<dbReference type="GO" id="GO:0042597">
    <property type="term" value="C:periplasmic space"/>
    <property type="evidence" value="ECO:0007669"/>
    <property type="project" value="UniProtKB-SubCell"/>
</dbReference>
<gene>
    <name evidence="9" type="ORF">SAMN05421721_1057</name>
</gene>
<feature type="chain" id="PRO_5011330106" description="Flagella basal body P-ring formation protein FlgA" evidence="7">
    <location>
        <begin position="29"/>
        <end position="246"/>
    </location>
</feature>
<evidence type="ECO:0000256" key="3">
    <source>
        <dbReference type="ARBA" id="ARBA00014754"/>
    </source>
</evidence>
<dbReference type="Gene3D" id="2.30.30.760">
    <property type="match status" value="1"/>
</dbReference>
<accession>A0A1I4QP14</accession>
<dbReference type="CDD" id="cd11614">
    <property type="entry name" value="SAF_CpaB_FlgA_like"/>
    <property type="match status" value="1"/>
</dbReference>
<dbReference type="Proteomes" id="UP000199556">
    <property type="component" value="Unassembled WGS sequence"/>
</dbReference>
<feature type="domain" description="SAF" evidence="8">
    <location>
        <begin position="121"/>
        <end position="183"/>
    </location>
</feature>
<dbReference type="STRING" id="195064.SAMN05421721_1057"/>
<evidence type="ECO:0000256" key="6">
    <source>
        <dbReference type="ARBA" id="ARBA00025643"/>
    </source>
</evidence>
<evidence type="ECO:0000259" key="8">
    <source>
        <dbReference type="SMART" id="SM00858"/>
    </source>
</evidence>
<dbReference type="PANTHER" id="PTHR36307:SF1">
    <property type="entry name" value="FLAGELLA BASAL BODY P-RING FORMATION PROTEIN FLGA"/>
    <property type="match status" value="1"/>
</dbReference>
<keyword evidence="10" id="KW-1185">Reference proteome</keyword>
<reference evidence="9 10" key="1">
    <citation type="submission" date="2016-10" db="EMBL/GenBank/DDBJ databases">
        <authorList>
            <person name="de Groot N.N."/>
        </authorList>
    </citation>
    <scope>NUCLEOTIDE SEQUENCE [LARGE SCALE GENOMIC DNA]</scope>
    <source>
        <strain evidence="9 10">DSM 4180</strain>
    </source>
</reference>
<protein>
    <recommendedName>
        <fullName evidence="3 7">Flagella basal body P-ring formation protein FlgA</fullName>
    </recommendedName>
</protein>
<evidence type="ECO:0000313" key="10">
    <source>
        <dbReference type="Proteomes" id="UP000199556"/>
    </source>
</evidence>
<keyword evidence="4 7" id="KW-0732">Signal</keyword>
<evidence type="ECO:0000256" key="7">
    <source>
        <dbReference type="RuleBase" id="RU362063"/>
    </source>
</evidence>
<evidence type="ECO:0000256" key="2">
    <source>
        <dbReference type="ARBA" id="ARBA00010474"/>
    </source>
</evidence>
<comment type="function">
    <text evidence="6 7">Involved in the assembly process of the P-ring formation. It may associate with FlgF on the rod constituting a structure essential for the P-ring assembly or may act as a modulator protein for the P-ring assembly.</text>
</comment>
<dbReference type="EMBL" id="FOUO01000005">
    <property type="protein sequence ID" value="SFM41456.1"/>
    <property type="molecule type" value="Genomic_DNA"/>
</dbReference>
<evidence type="ECO:0000256" key="4">
    <source>
        <dbReference type="ARBA" id="ARBA00022729"/>
    </source>
</evidence>
<keyword evidence="5 7" id="KW-0574">Periplasm</keyword>
<comment type="similarity">
    <text evidence="2 7">Belongs to the FlgA family.</text>
</comment>
<dbReference type="Pfam" id="PF13144">
    <property type="entry name" value="ChapFlgA"/>
    <property type="match status" value="1"/>
</dbReference>
<name>A0A1I4QP14_ECTMO</name>
<sequence>MKQQCVRCRQGFFLALILVLLLPTAGSAAENAAGIQDHETIQAAARAYLQEVARDHHGEGVEVQVVAGRLDPRLRLRACGEPLQASLPPGARLMGSTTVGVRCDGPAPWRLFVPMEVRVSGEVLVTRRPLPRDTVLSGEDIRLERRALDDLYGGYLVDPQRVQGMVLRRSLQAGTVLTPQLVEPRQLVHRGQKVTLMAQNAAISVRVRGEALGDGAYGEQVRVRNLSSGRVVEGRVLSSGVVGVTM</sequence>